<evidence type="ECO:0000313" key="3">
    <source>
        <dbReference type="Proteomes" id="UP000830167"/>
    </source>
</evidence>
<evidence type="ECO:0000259" key="1">
    <source>
        <dbReference type="Pfam" id="PF00534"/>
    </source>
</evidence>
<dbReference type="InterPro" id="IPR001296">
    <property type="entry name" value="Glyco_trans_1"/>
</dbReference>
<proteinExistence type="predicted"/>
<feature type="domain" description="Glycosyl transferase family 1" evidence="1">
    <location>
        <begin position="222"/>
        <end position="309"/>
    </location>
</feature>
<dbReference type="CDD" id="cd03801">
    <property type="entry name" value="GT4_PimA-like"/>
    <property type="match status" value="1"/>
</dbReference>
<gene>
    <name evidence="2" type="ORF">LSG31_20430</name>
</gene>
<keyword evidence="3" id="KW-1185">Reference proteome</keyword>
<reference evidence="2" key="1">
    <citation type="submission" date="2021-12" db="EMBL/GenBank/DDBJ databases">
        <title>Alicyclobacillaceae gen. nov., sp. nov., isolated from chalcocite enrichment system.</title>
        <authorList>
            <person name="Jiang Z."/>
        </authorList>
    </citation>
    <scope>NUCLEOTIDE SEQUENCE</scope>
    <source>
        <strain evidence="2">MYW30-H2</strain>
    </source>
</reference>
<dbReference type="Gene3D" id="3.40.50.11090">
    <property type="match status" value="1"/>
</dbReference>
<dbReference type="Gene3D" id="3.40.50.2000">
    <property type="entry name" value="Glycogen Phosphorylase B"/>
    <property type="match status" value="1"/>
</dbReference>
<accession>A0ABY4CIB9</accession>
<organism evidence="2 3">
    <name type="scientific">Fodinisporobacter ferrooxydans</name>
    <dbReference type="NCBI Taxonomy" id="2901836"/>
    <lineage>
        <taxon>Bacteria</taxon>
        <taxon>Bacillati</taxon>
        <taxon>Bacillota</taxon>
        <taxon>Bacilli</taxon>
        <taxon>Bacillales</taxon>
        <taxon>Alicyclobacillaceae</taxon>
        <taxon>Fodinisporobacter</taxon>
    </lineage>
</organism>
<dbReference type="Pfam" id="PF00534">
    <property type="entry name" value="Glycos_transf_1"/>
    <property type="match status" value="1"/>
</dbReference>
<protein>
    <submittedName>
        <fullName evidence="2">Glycosyltransferase family 4 protein</fullName>
    </submittedName>
</protein>
<dbReference type="Proteomes" id="UP000830167">
    <property type="component" value="Chromosome"/>
</dbReference>
<dbReference type="SUPFAM" id="SSF53756">
    <property type="entry name" value="UDP-Glycosyltransferase/glycogen phosphorylase"/>
    <property type="match status" value="1"/>
</dbReference>
<dbReference type="PANTHER" id="PTHR12526:SF625">
    <property type="entry name" value="PHOSPHATIDYLINOSITOL GLYCAN-CLASS A"/>
    <property type="match status" value="1"/>
</dbReference>
<sequence length="341" mass="38230">MKVVIPVGDLHIGGGCKVLVQIANTLYSKGHDTEVVIPKSGTIKYDIQGRLTVVPVLSKEYIPYGDIILPNFYTTFSPAFAAWPKQCVRLSLGFEPLWVPNPQDALSTYVNQVPIISISKWLDEQIQQNTQLRSTVVNLGVDPNTFYYIPISTKYRLDASRPKVILYIARDPKAGYRFKGYEEFVECMKMVNHWYPGQFVVHMICPANELTLPDIPCKTFFPRSDQEMAGLYRSADLFVSTSWFEAFALPPLEAMACGTPVVATNSGGIMDYAVEGENAIIVPPKDPKSLATAIVALLSNPELAKTLSHGGLKQARRFTLARFQRKMTETLENLYIERRNQ</sequence>
<dbReference type="EMBL" id="CP089291">
    <property type="protein sequence ID" value="UOF90200.1"/>
    <property type="molecule type" value="Genomic_DNA"/>
</dbReference>
<evidence type="ECO:0000313" key="2">
    <source>
        <dbReference type="EMBL" id="UOF90200.1"/>
    </source>
</evidence>
<name>A0ABY4CIB9_9BACL</name>
<dbReference type="RefSeq" id="WP_347436893.1">
    <property type="nucleotide sequence ID" value="NZ_CP089291.1"/>
</dbReference>
<dbReference type="PANTHER" id="PTHR12526">
    <property type="entry name" value="GLYCOSYLTRANSFERASE"/>
    <property type="match status" value="1"/>
</dbReference>